<keyword evidence="3" id="KW-1185">Reference proteome</keyword>
<evidence type="ECO:0000256" key="1">
    <source>
        <dbReference type="SAM" id="MobiDB-lite"/>
    </source>
</evidence>
<dbReference type="EMBL" id="JAHQIW010000602">
    <property type="protein sequence ID" value="KAJ1349040.1"/>
    <property type="molecule type" value="Genomic_DNA"/>
</dbReference>
<feature type="region of interest" description="Disordered" evidence="1">
    <location>
        <begin position="27"/>
        <end position="47"/>
    </location>
</feature>
<organism evidence="2 3">
    <name type="scientific">Parelaphostrongylus tenuis</name>
    <name type="common">Meningeal worm</name>
    <dbReference type="NCBI Taxonomy" id="148309"/>
    <lineage>
        <taxon>Eukaryota</taxon>
        <taxon>Metazoa</taxon>
        <taxon>Ecdysozoa</taxon>
        <taxon>Nematoda</taxon>
        <taxon>Chromadorea</taxon>
        <taxon>Rhabditida</taxon>
        <taxon>Rhabditina</taxon>
        <taxon>Rhabditomorpha</taxon>
        <taxon>Strongyloidea</taxon>
        <taxon>Metastrongylidae</taxon>
        <taxon>Parelaphostrongylus</taxon>
    </lineage>
</organism>
<protein>
    <submittedName>
        <fullName evidence="2">Uncharacterized protein</fullName>
    </submittedName>
</protein>
<dbReference type="AlphaFoldDB" id="A0AAD5M0Q4"/>
<gene>
    <name evidence="2" type="ORF">KIN20_004481</name>
</gene>
<comment type="caution">
    <text evidence="2">The sequence shown here is derived from an EMBL/GenBank/DDBJ whole genome shotgun (WGS) entry which is preliminary data.</text>
</comment>
<evidence type="ECO:0000313" key="2">
    <source>
        <dbReference type="EMBL" id="KAJ1349040.1"/>
    </source>
</evidence>
<proteinExistence type="predicted"/>
<evidence type="ECO:0000313" key="3">
    <source>
        <dbReference type="Proteomes" id="UP001196413"/>
    </source>
</evidence>
<accession>A0AAD5M0Q4</accession>
<reference evidence="2" key="1">
    <citation type="submission" date="2021-06" db="EMBL/GenBank/DDBJ databases">
        <title>Parelaphostrongylus tenuis whole genome reference sequence.</title>
        <authorList>
            <person name="Garwood T.J."/>
            <person name="Larsen P.A."/>
            <person name="Fountain-Jones N.M."/>
            <person name="Garbe J.R."/>
            <person name="Macchietto M.G."/>
            <person name="Kania S.A."/>
            <person name="Gerhold R.W."/>
            <person name="Richards J.E."/>
            <person name="Wolf T.M."/>
        </authorList>
    </citation>
    <scope>NUCLEOTIDE SEQUENCE</scope>
    <source>
        <strain evidence="2">MNPRO001-30</strain>
        <tissue evidence="2">Meninges</tissue>
    </source>
</reference>
<name>A0AAD5M0Q4_PARTN</name>
<dbReference type="Proteomes" id="UP001196413">
    <property type="component" value="Unassembled WGS sequence"/>
</dbReference>
<sequence>MTTISMPVISFSYEKNDLCMRKRTLSNDLTHQRSNAPAKVPPPSGSHPFGFAALRTPSPVDHCRGATKAQFSMGDRNALEDAEVDNLSTNSDFKYGPGIVKKLKAKFHRLSGIKCQKFLKIRQLLASVALIDDF</sequence>